<feature type="transmembrane region" description="Helical" evidence="15">
    <location>
        <begin position="224"/>
        <end position="245"/>
    </location>
</feature>
<evidence type="ECO:0000256" key="14">
    <source>
        <dbReference type="SAM" id="MobiDB-lite"/>
    </source>
</evidence>
<dbReference type="GO" id="GO:0005524">
    <property type="term" value="F:ATP binding"/>
    <property type="evidence" value="ECO:0007669"/>
    <property type="project" value="UniProtKB-KW"/>
</dbReference>
<evidence type="ECO:0000256" key="9">
    <source>
        <dbReference type="ARBA" id="ARBA00022967"/>
    </source>
</evidence>
<feature type="transmembrane region" description="Helical" evidence="15">
    <location>
        <begin position="69"/>
        <end position="92"/>
    </location>
</feature>
<dbReference type="EMBL" id="CAQQ02055003">
    <property type="status" value="NOT_ANNOTATED_CDS"/>
    <property type="molecule type" value="Genomic_DNA"/>
</dbReference>
<feature type="region of interest" description="Disordered" evidence="14">
    <location>
        <begin position="1"/>
        <end position="22"/>
    </location>
</feature>
<dbReference type="InterPro" id="IPR039421">
    <property type="entry name" value="Type_1_exporter"/>
</dbReference>
<feature type="transmembrane region" description="Helical" evidence="15">
    <location>
        <begin position="348"/>
        <end position="370"/>
    </location>
</feature>
<dbReference type="Pfam" id="PF00664">
    <property type="entry name" value="ABC_membrane"/>
    <property type="match status" value="2"/>
</dbReference>
<sequence>MGFENSKKSEPNGNDNFAYIDDEVKFPKLNGVKDGVEEEPKDDPKKAEEEKDKSSIFALYKYSRTTDKLLYFIGILGAIATGLTTPANSFIFGDLSDSMVEYGKQLKNGTDPDHQMFLDAIQQFAVYNTIIGAVMLVCSYISVTCFNYAAQSQIYIIRDKFFRSILHQDISWYDVNQSGEFASRMNEDLSKMEEGLGEKVVMFIHFITAFLGAIILAFVKGWLLALVCLSSLPVTMISMGLVSVVTSRLSKQELDVYAKAGNIAEEAFTAVRTVKAFEGQDLESDKYESQLIHARQLNIKRGFFSALGFGLLWFFIYASYALAFWYGVKLILAEIGKPIEDVVYTPGTMITVFFSVMMGSMNIGMASHILKPSIPTINPLNSSGKITKDEFKTIEFKNIQFVYPTRKEVQVLNGINIKIHKGETVALVGSSGCGKSTCIQLLQRFYDPDSGEILFNGDNLKDLNVEWVRSKIGTVGQEPVLFGTTIAENIRYGREDATLAEIEEAAKQAYAHSFVKKLPLGYDTLVGERGAQLSGGQKQRIAIARALIRKPEILLLDEATSALDTASEAKVQAVLEKASQGRTTIIVAHRLSTIRRADKIIVLNKGNVIESGTHEELMALRQEPDNDDTDSILEEDEDVTQNEIAVSQDFEDDGDISLMRIVKLNSPEWPHILTGCLTSIIMGCAFPLFAILFGNILEALSAEDPNVVKSKANTYSMYFAITGVVVGAATFLTIYSFTVAGEKLTERLRGMAFRAMLRQELGWFDDKSNGTGSLCARLSGDASAVQGATGQRIGTIVQSITTLILGVGLSMYYQWKLGLVALAFTPFILVSSYLQRKVMAQENMGTTKSMENCTKLAVEVVSNIRTVVSLGRENMFHEQYVALLTPSVQLAKRNTHYRGIVYGLARSLMFFAYATCMFYGGHLVVYSGLPYGDVFKVSQALIMGTMSIANALAFAPNFQKGVQAAKYMFKLFNRQPKVQDPVYQQITQDESWKSNGNVTFQEVDFYYPTRPSVQVLKDLNMSVYEGQTVALVGPSGCGKSTCIQLLQRFYDPLNGIVAIDESDVKSVTQRTLRKQLGIVSQEPALFDRTISENIAYGDNTREVGQDEIIEAAKKANIHKFITSLPLGYETRLGERGTQLSGDKNRELLLPELFLEIQKYYYLMKLPLDAESEKVVQEALESAMVGRTSITIAHRLSTIVESDVIFVFDAGKIVEQGTHKELLALRGVYYNLYRLQVGTN</sequence>
<feature type="domain" description="ABC transporter" evidence="16">
    <location>
        <begin position="998"/>
        <end position="1234"/>
    </location>
</feature>
<dbReference type="InterPro" id="IPR027417">
    <property type="entry name" value="P-loop_NTPase"/>
</dbReference>
<evidence type="ECO:0000313" key="18">
    <source>
        <dbReference type="EnsemblMetazoa" id="MESCA008100-PA"/>
    </source>
</evidence>
<evidence type="ECO:0000256" key="5">
    <source>
        <dbReference type="ARBA" id="ARBA00022692"/>
    </source>
</evidence>
<dbReference type="GO" id="GO:0017085">
    <property type="term" value="P:response to insecticide"/>
    <property type="evidence" value="ECO:0007669"/>
    <property type="project" value="UniProtKB-ARBA"/>
</dbReference>
<dbReference type="PANTHER" id="PTHR43394">
    <property type="entry name" value="ATP-DEPENDENT PERMEASE MDL1, MITOCHONDRIAL"/>
    <property type="match status" value="1"/>
</dbReference>
<dbReference type="PROSITE" id="PS50893">
    <property type="entry name" value="ABC_TRANSPORTER_2"/>
    <property type="match status" value="2"/>
</dbReference>
<dbReference type="Pfam" id="PF00005">
    <property type="entry name" value="ABC_tran"/>
    <property type="match status" value="2"/>
</dbReference>
<dbReference type="GO" id="GO:0090374">
    <property type="term" value="P:oligopeptide export from mitochondrion"/>
    <property type="evidence" value="ECO:0007669"/>
    <property type="project" value="TreeGrafter"/>
</dbReference>
<evidence type="ECO:0000256" key="6">
    <source>
        <dbReference type="ARBA" id="ARBA00022737"/>
    </source>
</evidence>
<feature type="transmembrane region" description="Helical" evidence="15">
    <location>
        <begin position="817"/>
        <end position="834"/>
    </location>
</feature>
<evidence type="ECO:0000256" key="8">
    <source>
        <dbReference type="ARBA" id="ARBA00022840"/>
    </source>
</evidence>
<comment type="subcellular location">
    <subcellularLocation>
        <location evidence="1">Membrane</location>
        <topology evidence="1">Multi-pass membrane protein</topology>
    </subcellularLocation>
</comment>
<dbReference type="EC" id="7.6.2.2" evidence="3"/>
<evidence type="ECO:0000256" key="15">
    <source>
        <dbReference type="SAM" id="Phobius"/>
    </source>
</evidence>
<keyword evidence="7" id="KW-0547">Nucleotide-binding</keyword>
<feature type="transmembrane region" description="Helical" evidence="15">
    <location>
        <begin position="125"/>
        <end position="150"/>
    </location>
</feature>
<dbReference type="SUPFAM" id="SSF90123">
    <property type="entry name" value="ABC transporter transmembrane region"/>
    <property type="match status" value="2"/>
</dbReference>
<dbReference type="Gene3D" id="1.20.1560.10">
    <property type="entry name" value="ABC transporter type 1, transmembrane domain"/>
    <property type="match status" value="1"/>
</dbReference>
<evidence type="ECO:0000256" key="11">
    <source>
        <dbReference type="ARBA" id="ARBA00023136"/>
    </source>
</evidence>
<dbReference type="Gene3D" id="3.40.50.300">
    <property type="entry name" value="P-loop containing nucleotide triphosphate hydrolases"/>
    <property type="match status" value="2"/>
</dbReference>
<dbReference type="OMA" id="IGMAAPY"/>
<organism evidence="18 19">
    <name type="scientific">Megaselia scalaris</name>
    <name type="common">Humpbacked fly</name>
    <name type="synonym">Phora scalaris</name>
    <dbReference type="NCBI Taxonomy" id="36166"/>
    <lineage>
        <taxon>Eukaryota</taxon>
        <taxon>Metazoa</taxon>
        <taxon>Ecdysozoa</taxon>
        <taxon>Arthropoda</taxon>
        <taxon>Hexapoda</taxon>
        <taxon>Insecta</taxon>
        <taxon>Pterygota</taxon>
        <taxon>Neoptera</taxon>
        <taxon>Endopterygota</taxon>
        <taxon>Diptera</taxon>
        <taxon>Brachycera</taxon>
        <taxon>Muscomorpha</taxon>
        <taxon>Platypezoidea</taxon>
        <taxon>Phoridae</taxon>
        <taxon>Megaseliini</taxon>
        <taxon>Megaselia</taxon>
    </lineage>
</organism>
<keyword evidence="4" id="KW-0813">Transport</keyword>
<feature type="transmembrane region" description="Helical" evidence="15">
    <location>
        <begin position="899"/>
        <end position="920"/>
    </location>
</feature>
<accession>T1GWC7</accession>
<dbReference type="GO" id="GO:0016887">
    <property type="term" value="F:ATP hydrolysis activity"/>
    <property type="evidence" value="ECO:0007669"/>
    <property type="project" value="InterPro"/>
</dbReference>
<proteinExistence type="inferred from homology"/>
<name>T1GWC7_MEGSC</name>
<dbReference type="GO" id="GO:0015421">
    <property type="term" value="F:ABC-type oligopeptide transporter activity"/>
    <property type="evidence" value="ECO:0007669"/>
    <property type="project" value="TreeGrafter"/>
</dbReference>
<comment type="catalytic activity">
    <reaction evidence="13">
        <text>ATP + H2O + xenobioticSide 1 = ADP + phosphate + xenobioticSide 2.</text>
        <dbReference type="EC" id="7.6.2.2"/>
    </reaction>
</comment>
<feature type="domain" description="ABC transmembrane type-1" evidence="17">
    <location>
        <begin position="673"/>
        <end position="960"/>
    </location>
</feature>
<feature type="transmembrane region" description="Helical" evidence="15">
    <location>
        <begin position="717"/>
        <end position="741"/>
    </location>
</feature>
<evidence type="ECO:0000259" key="17">
    <source>
        <dbReference type="PROSITE" id="PS50929"/>
    </source>
</evidence>
<evidence type="ECO:0000256" key="7">
    <source>
        <dbReference type="ARBA" id="ARBA00022741"/>
    </source>
</evidence>
<keyword evidence="9" id="KW-1278">Translocase</keyword>
<dbReference type="FunFam" id="1.20.1560.10:FF:000009">
    <property type="entry name" value="ABC transporter B family member 1"/>
    <property type="match status" value="1"/>
</dbReference>
<evidence type="ECO:0000256" key="4">
    <source>
        <dbReference type="ARBA" id="ARBA00022448"/>
    </source>
</evidence>
<keyword evidence="10 15" id="KW-1133">Transmembrane helix</keyword>
<evidence type="ECO:0000256" key="12">
    <source>
        <dbReference type="ARBA" id="ARBA00023180"/>
    </source>
</evidence>
<keyword evidence="12" id="KW-0325">Glycoprotein</keyword>
<dbReference type="PROSITE" id="PS00211">
    <property type="entry name" value="ABC_TRANSPORTER_1"/>
    <property type="match status" value="1"/>
</dbReference>
<dbReference type="CDD" id="cd18578">
    <property type="entry name" value="ABC_6TM_Pgp_ABCB1_D2_like"/>
    <property type="match status" value="1"/>
</dbReference>
<dbReference type="SUPFAM" id="SSF52540">
    <property type="entry name" value="P-loop containing nucleoside triphosphate hydrolases"/>
    <property type="match status" value="2"/>
</dbReference>
<keyword evidence="6" id="KW-0677">Repeat</keyword>
<evidence type="ECO:0000256" key="3">
    <source>
        <dbReference type="ARBA" id="ARBA00012191"/>
    </source>
</evidence>
<keyword evidence="5 15" id="KW-0812">Transmembrane</keyword>
<dbReference type="InterPro" id="IPR036640">
    <property type="entry name" value="ABC1_TM_sf"/>
</dbReference>
<dbReference type="GO" id="GO:0005743">
    <property type="term" value="C:mitochondrial inner membrane"/>
    <property type="evidence" value="ECO:0007669"/>
    <property type="project" value="TreeGrafter"/>
</dbReference>
<protein>
    <recommendedName>
        <fullName evidence="3">ABC-type xenobiotic transporter</fullName>
        <ecNumber evidence="3">7.6.2.2</ecNumber>
    </recommendedName>
</protein>
<dbReference type="FunFam" id="3.40.50.300:FF:000479">
    <property type="entry name" value="Multidrug resistance protein 1A"/>
    <property type="match status" value="1"/>
</dbReference>
<dbReference type="STRING" id="36166.T1GWC7"/>
<feature type="transmembrane region" description="Helical" evidence="15">
    <location>
        <begin position="303"/>
        <end position="328"/>
    </location>
</feature>
<dbReference type="InterPro" id="IPR003439">
    <property type="entry name" value="ABC_transporter-like_ATP-bd"/>
</dbReference>
<dbReference type="GO" id="GO:0008559">
    <property type="term" value="F:ABC-type xenobiotic transporter activity"/>
    <property type="evidence" value="ECO:0007669"/>
    <property type="project" value="UniProtKB-EC"/>
</dbReference>
<comment type="similarity">
    <text evidence="2">Belongs to the ABC transporter superfamily. ABCB family. Multidrug resistance exporter (TC 3.A.1.201) subfamily.</text>
</comment>
<feature type="compositionally biased region" description="Basic and acidic residues" evidence="14">
    <location>
        <begin position="1"/>
        <end position="10"/>
    </location>
</feature>
<feature type="region of interest" description="Disordered" evidence="14">
    <location>
        <begin position="30"/>
        <end position="49"/>
    </location>
</feature>
<dbReference type="InterPro" id="IPR003593">
    <property type="entry name" value="AAA+_ATPase"/>
</dbReference>
<dbReference type="CDD" id="cd18577">
    <property type="entry name" value="ABC_6TM_Pgp_ABCB1_D1_like"/>
    <property type="match status" value="1"/>
</dbReference>
<feature type="transmembrane region" description="Helical" evidence="15">
    <location>
        <begin position="672"/>
        <end position="697"/>
    </location>
</feature>
<dbReference type="EMBL" id="CAQQ02055001">
    <property type="status" value="NOT_ANNOTATED_CDS"/>
    <property type="molecule type" value="Genomic_DNA"/>
</dbReference>
<evidence type="ECO:0000259" key="16">
    <source>
        <dbReference type="PROSITE" id="PS50893"/>
    </source>
</evidence>
<evidence type="ECO:0000256" key="13">
    <source>
        <dbReference type="ARBA" id="ARBA00034018"/>
    </source>
</evidence>
<dbReference type="PANTHER" id="PTHR43394:SF27">
    <property type="entry name" value="ATP-DEPENDENT TRANSLOCASE ABCB1-LIKE"/>
    <property type="match status" value="1"/>
</dbReference>
<keyword evidence="19" id="KW-1185">Reference proteome</keyword>
<dbReference type="CDD" id="cd03249">
    <property type="entry name" value="ABC_MTABC3_MDL1_MDL2"/>
    <property type="match status" value="1"/>
</dbReference>
<reference evidence="18" key="2">
    <citation type="submission" date="2015-06" db="UniProtKB">
        <authorList>
            <consortium name="EnsemblMetazoa"/>
        </authorList>
    </citation>
    <scope>IDENTIFICATION</scope>
</reference>
<dbReference type="HOGENOM" id="CLU_000604_17_2_1"/>
<dbReference type="AlphaFoldDB" id="T1GWC7"/>
<feature type="transmembrane region" description="Helical" evidence="15">
    <location>
        <begin position="940"/>
        <end position="958"/>
    </location>
</feature>
<feature type="transmembrane region" description="Helical" evidence="15">
    <location>
        <begin position="200"/>
        <end position="218"/>
    </location>
</feature>
<evidence type="ECO:0000256" key="10">
    <source>
        <dbReference type="ARBA" id="ARBA00022989"/>
    </source>
</evidence>
<reference evidence="19" key="1">
    <citation type="submission" date="2013-02" db="EMBL/GenBank/DDBJ databases">
        <authorList>
            <person name="Hughes D."/>
        </authorList>
    </citation>
    <scope>NUCLEOTIDE SEQUENCE</scope>
    <source>
        <strain>Durham</strain>
        <strain evidence="19">NC isolate 2 -- Noor lab</strain>
    </source>
</reference>
<evidence type="ECO:0000256" key="1">
    <source>
        <dbReference type="ARBA" id="ARBA00004141"/>
    </source>
</evidence>
<dbReference type="EnsemblMetazoa" id="MESCA008100-RA">
    <property type="protein sequence ID" value="MESCA008100-PA"/>
    <property type="gene ID" value="MESCA008100"/>
</dbReference>
<dbReference type="InterPro" id="IPR017871">
    <property type="entry name" value="ABC_transporter-like_CS"/>
</dbReference>
<dbReference type="SMART" id="SM00382">
    <property type="entry name" value="AAA"/>
    <property type="match status" value="2"/>
</dbReference>
<evidence type="ECO:0000313" key="19">
    <source>
        <dbReference type="Proteomes" id="UP000015102"/>
    </source>
</evidence>
<dbReference type="Proteomes" id="UP000015102">
    <property type="component" value="Unassembled WGS sequence"/>
</dbReference>
<feature type="transmembrane region" description="Helical" evidence="15">
    <location>
        <begin position="793"/>
        <end position="811"/>
    </location>
</feature>
<dbReference type="FunFam" id="3.40.50.300:FF:000302">
    <property type="entry name" value="ATP-binding cassette subfamily B member 5"/>
    <property type="match status" value="1"/>
</dbReference>
<dbReference type="GO" id="GO:0097254">
    <property type="term" value="P:renal tubular secretion"/>
    <property type="evidence" value="ECO:0007669"/>
    <property type="project" value="UniProtKB-ARBA"/>
</dbReference>
<feature type="domain" description="ABC transmembrane type-1" evidence="17">
    <location>
        <begin position="72"/>
        <end position="370"/>
    </location>
</feature>
<feature type="domain" description="ABC transporter" evidence="16">
    <location>
        <begin position="394"/>
        <end position="630"/>
    </location>
</feature>
<dbReference type="InterPro" id="IPR011527">
    <property type="entry name" value="ABC1_TM_dom"/>
</dbReference>
<keyword evidence="8" id="KW-0067">ATP-binding</keyword>
<dbReference type="FunFam" id="1.20.1560.10:FF:000018">
    <property type="entry name" value="ATP-binding cassette subfamily B member 11"/>
    <property type="match status" value="1"/>
</dbReference>
<dbReference type="EMBL" id="CAQQ02055002">
    <property type="status" value="NOT_ANNOTATED_CDS"/>
    <property type="molecule type" value="Genomic_DNA"/>
</dbReference>
<dbReference type="PROSITE" id="PS50929">
    <property type="entry name" value="ABC_TM1F"/>
    <property type="match status" value="2"/>
</dbReference>
<keyword evidence="11 15" id="KW-0472">Membrane</keyword>
<evidence type="ECO:0000256" key="2">
    <source>
        <dbReference type="ARBA" id="ARBA00007577"/>
    </source>
</evidence>